<accession>A0A3N4MRR2</accession>
<proteinExistence type="predicted"/>
<protein>
    <submittedName>
        <fullName evidence="2">Type IX secretion system membrane protein PorP/SprF</fullName>
    </submittedName>
</protein>
<feature type="signal peptide" evidence="1">
    <location>
        <begin position="1"/>
        <end position="23"/>
    </location>
</feature>
<dbReference type="AlphaFoldDB" id="A0A3N4MRR2"/>
<dbReference type="RefSeq" id="WP_120514100.1">
    <property type="nucleotide sequence ID" value="NZ_QXZY01000001.1"/>
</dbReference>
<dbReference type="Pfam" id="PF11751">
    <property type="entry name" value="PorP_SprF"/>
    <property type="match status" value="1"/>
</dbReference>
<dbReference type="InterPro" id="IPR019861">
    <property type="entry name" value="PorP/SprF_Bacteroidetes"/>
</dbReference>
<dbReference type="Proteomes" id="UP000279089">
    <property type="component" value="Unassembled WGS sequence"/>
</dbReference>
<dbReference type="EMBL" id="RMBX01000001">
    <property type="protein sequence ID" value="RPD42820.1"/>
    <property type="molecule type" value="Genomic_DNA"/>
</dbReference>
<dbReference type="OrthoDB" id="891773at2"/>
<keyword evidence="1" id="KW-0732">Signal</keyword>
<keyword evidence="3" id="KW-1185">Reference proteome</keyword>
<sequence>MKKIFTQLSTLLLIAMLPAAVKAQSVGNPIQQQDPLIAQYFENRFLGNPAMAGADTGLNVNIGYRKQWKDLPDAPVTFALTGDYQIAKKIGVGLTVFNDQAGILKQTRVALSYSYHMALDENNTEFLHIGMTAALDNKRVERKKIIGNPADPAVDEFNRRDNFFETDLGVAYTNQHLTIQATLPNLVSTFQNKDKVEPRNTSTFMVSASYKFGTKSFQVSSIEPLVAFRGVKGYKGILDVGTKVSLAKNFVNLFALYHTSNAVTAGVGFQFKNSIEVQASYTSQTAGVKNNIDGNFGLGIKIRLFR</sequence>
<gene>
    <name evidence="2" type="ORF">EG028_00540</name>
</gene>
<feature type="chain" id="PRO_5018293667" evidence="1">
    <location>
        <begin position="24"/>
        <end position="306"/>
    </location>
</feature>
<evidence type="ECO:0000313" key="2">
    <source>
        <dbReference type="EMBL" id="RPD42820.1"/>
    </source>
</evidence>
<evidence type="ECO:0000313" key="3">
    <source>
        <dbReference type="Proteomes" id="UP000279089"/>
    </source>
</evidence>
<evidence type="ECO:0000256" key="1">
    <source>
        <dbReference type="SAM" id="SignalP"/>
    </source>
</evidence>
<reference evidence="3" key="1">
    <citation type="submission" date="2018-11" db="EMBL/GenBank/DDBJ databases">
        <title>Chitinophaga lutea sp.nov., isolate from arsenic contaminated soil.</title>
        <authorList>
            <person name="Zong Y."/>
        </authorList>
    </citation>
    <scope>NUCLEOTIDE SEQUENCE [LARGE SCALE GENOMIC DNA]</scope>
    <source>
        <strain evidence="3">YLT18</strain>
    </source>
</reference>
<organism evidence="2 3">
    <name type="scientific">Chitinophaga barathri</name>
    <dbReference type="NCBI Taxonomy" id="1647451"/>
    <lineage>
        <taxon>Bacteria</taxon>
        <taxon>Pseudomonadati</taxon>
        <taxon>Bacteroidota</taxon>
        <taxon>Chitinophagia</taxon>
        <taxon>Chitinophagales</taxon>
        <taxon>Chitinophagaceae</taxon>
        <taxon>Chitinophaga</taxon>
    </lineage>
</organism>
<comment type="caution">
    <text evidence="2">The sequence shown here is derived from an EMBL/GenBank/DDBJ whole genome shotgun (WGS) entry which is preliminary data.</text>
</comment>
<dbReference type="NCBIfam" id="TIGR03519">
    <property type="entry name" value="T9SS_PorP_fam"/>
    <property type="match status" value="1"/>
</dbReference>
<name>A0A3N4MRR2_9BACT</name>